<protein>
    <recommendedName>
        <fullName evidence="8">SPX domain-containing protein</fullName>
    </recommendedName>
</protein>
<dbReference type="CDD" id="cd14474">
    <property type="entry name" value="SPX_YDR089W"/>
    <property type="match status" value="1"/>
</dbReference>
<keyword evidence="4 7" id="KW-1133">Transmembrane helix</keyword>
<organism evidence="9 10">
    <name type="scientific">Phyllosticta citriasiana</name>
    <dbReference type="NCBI Taxonomy" id="595635"/>
    <lineage>
        <taxon>Eukaryota</taxon>
        <taxon>Fungi</taxon>
        <taxon>Dikarya</taxon>
        <taxon>Ascomycota</taxon>
        <taxon>Pezizomycotina</taxon>
        <taxon>Dothideomycetes</taxon>
        <taxon>Dothideomycetes incertae sedis</taxon>
        <taxon>Botryosphaeriales</taxon>
        <taxon>Phyllostictaceae</taxon>
        <taxon>Phyllosticta</taxon>
    </lineage>
</organism>
<keyword evidence="2" id="KW-0926">Vacuole</keyword>
<keyword evidence="5 7" id="KW-0472">Membrane</keyword>
<feature type="transmembrane region" description="Helical" evidence="7">
    <location>
        <begin position="885"/>
        <end position="911"/>
    </location>
</feature>
<dbReference type="PANTHER" id="PTHR46140:SF1">
    <property type="entry name" value="VACUOLAR TRANSPORTER CHAPERONE COMPLEX SUBUNIT 4-RELATED"/>
    <property type="match status" value="1"/>
</dbReference>
<comment type="subcellular location">
    <subcellularLocation>
        <location evidence="1">Vacuole membrane</location>
        <topology evidence="1">Multi-pass membrane protein</topology>
    </subcellularLocation>
</comment>
<proteinExistence type="predicted"/>
<dbReference type="Gene3D" id="3.20.100.30">
    <property type="entry name" value="VTC, catalytic tunnel domain"/>
    <property type="match status" value="1"/>
</dbReference>
<accession>A0ABR1KVT9</accession>
<feature type="compositionally biased region" description="Polar residues" evidence="6">
    <location>
        <begin position="736"/>
        <end position="754"/>
    </location>
</feature>
<feature type="domain" description="SPX" evidence="8">
    <location>
        <begin position="1"/>
        <end position="164"/>
    </location>
</feature>
<sequence>MKYGETLRQRSIPHWGPYNIDYDDIKHLIKEHTTPGSGKAVAIPGQSHQHDGEFEEQLFAVLAQEHRRIDLFVKSKSGEIERRLNHITKQIDQNVLREQASASDARLSAHRRQKYGRIESDVLKAGEEIRSLARFVGAQRLGFAKLLKKYRMWTGSDSLGSRFKHQVLNQPATFSQTDLSPLLNYWTDSLHAVRDAYQAAEERESPRIAVSDMDPSVKHLADIPKKIHAAAESASEVDLDASLATLPLGQSGARASYWVHPEQVVEIQVLLLQTLRLFNGKVRTSSRASPFETPKRRNSNERLDSLADNERTDEFGVLFLDDAERYARQRSATTVVETEETPGKPAARVLGRAHWNSSGEASIVITNEVDANAGASTCLAKMKRKHLPVFLHLDRPFHSRTQSGLETISENDAQPDATSSSSSPVDDLRAWLQSHREVRPVAGYCSKRSRFVGLENDSEHGIWATLDTDVYMKPGLLPELADSEWAQKVRSDSQPFPFAVLTVRTEGVQANNIIKALDNSHLTERVRGFSMEAHTIWTCCKPSLMQPPYWLPMLNRDIRKLPEKVPRQHSRRGSAIPIDSSTSRQTSISNSSVTDGQTSRFMTLNSESSATSYSEADSPLKKPKKANPDALREFAAIQSAGGSANVNSQGYWNEYDDPEDGDDANAYVIYVDPFASPKIPGQETLSKLFTRIKNSFRGRRASSQDSLLSANANSVEDSDEADLSPISTRDYGTLPTPATSSKPRQPELKTTANSSWNKSAARLLDIFRPSSRDASANGSFHWNYRPSSSDSARQPLIGSQPSDLHELLADLELRRQERETTKLRLCALALTAAVVVLAITWTLAATSRRKLRREVDGVVVVGTVASLVFTGVGVLCALSKKQNPGIIWSVLLSLVVAAVCLADGGLLVWLLN</sequence>
<feature type="region of interest" description="Disordered" evidence="6">
    <location>
        <begin position="407"/>
        <end position="426"/>
    </location>
</feature>
<evidence type="ECO:0000259" key="8">
    <source>
        <dbReference type="PROSITE" id="PS51382"/>
    </source>
</evidence>
<dbReference type="PROSITE" id="PS51382">
    <property type="entry name" value="SPX"/>
    <property type="match status" value="1"/>
</dbReference>
<dbReference type="InterPro" id="IPR051572">
    <property type="entry name" value="VTC_Complex_Subunit"/>
</dbReference>
<feature type="compositionally biased region" description="Polar residues" evidence="6">
    <location>
        <begin position="595"/>
        <end position="615"/>
    </location>
</feature>
<evidence type="ECO:0000313" key="9">
    <source>
        <dbReference type="EMBL" id="KAK7522288.1"/>
    </source>
</evidence>
<gene>
    <name evidence="9" type="ORF">IWZ03DRAFT_436000</name>
</gene>
<evidence type="ECO:0000256" key="3">
    <source>
        <dbReference type="ARBA" id="ARBA00022692"/>
    </source>
</evidence>
<feature type="compositionally biased region" description="Basic and acidic residues" evidence="6">
    <location>
        <begin position="293"/>
        <end position="307"/>
    </location>
</feature>
<dbReference type="Proteomes" id="UP001363622">
    <property type="component" value="Unassembled WGS sequence"/>
</dbReference>
<evidence type="ECO:0000313" key="10">
    <source>
        <dbReference type="Proteomes" id="UP001363622"/>
    </source>
</evidence>
<dbReference type="PANTHER" id="PTHR46140">
    <property type="entry name" value="VACUOLAR TRANSPORTER CHAPERONE 1-RELATED"/>
    <property type="match status" value="1"/>
</dbReference>
<feature type="region of interest" description="Disordered" evidence="6">
    <location>
        <begin position="700"/>
        <end position="754"/>
    </location>
</feature>
<feature type="transmembrane region" description="Helical" evidence="7">
    <location>
        <begin position="823"/>
        <end position="845"/>
    </location>
</feature>
<keyword evidence="10" id="KW-1185">Reference proteome</keyword>
<feature type="compositionally biased region" description="Polar residues" evidence="6">
    <location>
        <begin position="701"/>
        <end position="715"/>
    </location>
</feature>
<dbReference type="InterPro" id="IPR042267">
    <property type="entry name" value="VTC_sf"/>
</dbReference>
<feature type="region of interest" description="Disordered" evidence="6">
    <location>
        <begin position="286"/>
        <end position="307"/>
    </location>
</feature>
<evidence type="ECO:0000256" key="5">
    <source>
        <dbReference type="ARBA" id="ARBA00023136"/>
    </source>
</evidence>
<keyword evidence="3 7" id="KW-0812">Transmembrane</keyword>
<evidence type="ECO:0000256" key="4">
    <source>
        <dbReference type="ARBA" id="ARBA00022989"/>
    </source>
</evidence>
<dbReference type="InterPro" id="IPR004331">
    <property type="entry name" value="SPX_dom"/>
</dbReference>
<feature type="compositionally biased region" description="Polar residues" evidence="6">
    <location>
        <begin position="407"/>
        <end position="424"/>
    </location>
</feature>
<reference evidence="9 10" key="1">
    <citation type="submission" date="2024-04" db="EMBL/GenBank/DDBJ databases">
        <title>Phyllosticta paracitricarpa is synonymous to the EU quarantine fungus P. citricarpa based on phylogenomic analyses.</title>
        <authorList>
            <consortium name="Lawrence Berkeley National Laboratory"/>
            <person name="Van Ingen-Buijs V.A."/>
            <person name="Van Westerhoven A.C."/>
            <person name="Haridas S."/>
            <person name="Skiadas P."/>
            <person name="Martin F."/>
            <person name="Groenewald J.Z."/>
            <person name="Crous P.W."/>
            <person name="Seidl M.F."/>
        </authorList>
    </citation>
    <scope>NUCLEOTIDE SEQUENCE [LARGE SCALE GENOMIC DNA]</scope>
    <source>
        <strain evidence="9 10">CBS 123371</strain>
    </source>
</reference>
<dbReference type="EMBL" id="JBBPHU010000002">
    <property type="protein sequence ID" value="KAK7522288.1"/>
    <property type="molecule type" value="Genomic_DNA"/>
</dbReference>
<name>A0ABR1KVT9_9PEZI</name>
<comment type="caution">
    <text evidence="9">The sequence shown here is derived from an EMBL/GenBank/DDBJ whole genome shotgun (WGS) entry which is preliminary data.</text>
</comment>
<evidence type="ECO:0000256" key="1">
    <source>
        <dbReference type="ARBA" id="ARBA00004128"/>
    </source>
</evidence>
<evidence type="ECO:0000256" key="7">
    <source>
        <dbReference type="SAM" id="Phobius"/>
    </source>
</evidence>
<evidence type="ECO:0000256" key="2">
    <source>
        <dbReference type="ARBA" id="ARBA00022554"/>
    </source>
</evidence>
<feature type="compositionally biased region" description="Low complexity" evidence="6">
    <location>
        <begin position="580"/>
        <end position="594"/>
    </location>
</feature>
<feature type="region of interest" description="Disordered" evidence="6">
    <location>
        <begin position="563"/>
        <end position="626"/>
    </location>
</feature>
<evidence type="ECO:0000256" key="6">
    <source>
        <dbReference type="SAM" id="MobiDB-lite"/>
    </source>
</evidence>
<feature type="transmembrane region" description="Helical" evidence="7">
    <location>
        <begin position="857"/>
        <end position="878"/>
    </location>
</feature>